<organism evidence="2 3">
    <name type="scientific">Piromyces finnis</name>
    <dbReference type="NCBI Taxonomy" id="1754191"/>
    <lineage>
        <taxon>Eukaryota</taxon>
        <taxon>Fungi</taxon>
        <taxon>Fungi incertae sedis</taxon>
        <taxon>Chytridiomycota</taxon>
        <taxon>Chytridiomycota incertae sedis</taxon>
        <taxon>Neocallimastigomycetes</taxon>
        <taxon>Neocallimastigales</taxon>
        <taxon>Neocallimastigaceae</taxon>
        <taxon>Piromyces</taxon>
    </lineage>
</organism>
<feature type="compositionally biased region" description="Basic and acidic residues" evidence="1">
    <location>
        <begin position="27"/>
        <end position="44"/>
    </location>
</feature>
<protein>
    <submittedName>
        <fullName evidence="2">Uncharacterized protein</fullName>
    </submittedName>
</protein>
<feature type="compositionally biased region" description="Polar residues" evidence="1">
    <location>
        <begin position="12"/>
        <end position="26"/>
    </location>
</feature>
<keyword evidence="3" id="KW-1185">Reference proteome</keyword>
<reference evidence="2 3" key="1">
    <citation type="submission" date="2016-08" db="EMBL/GenBank/DDBJ databases">
        <title>Genomes of anaerobic fungi encode conserved fungal cellulosomes for biomass hydrolysis.</title>
        <authorList>
            <consortium name="DOE Joint Genome Institute"/>
            <person name="Haitjema C.H."/>
            <person name="Gilmore S.P."/>
            <person name="Henske J.K."/>
            <person name="Solomon K.V."/>
            <person name="De Groot R."/>
            <person name="Kuo A."/>
            <person name="Mondo S.J."/>
            <person name="Salamov A.A."/>
            <person name="Labutti K."/>
            <person name="Zhao Z."/>
            <person name="Chiniquy J."/>
            <person name="Barry K."/>
            <person name="Brewer H.M."/>
            <person name="Purvine S.O."/>
            <person name="Wright A.T."/>
            <person name="Boxma B."/>
            <person name="Van Alen T."/>
            <person name="Hackstein J.H."/>
            <person name="Baker S.E."/>
            <person name="Grigoriev I.V."/>
            <person name="O'Malley M.A."/>
        </authorList>
    </citation>
    <scope>NUCLEOTIDE SEQUENCE [LARGE SCALE GENOMIC DNA]</scope>
    <source>
        <strain evidence="3">finn</strain>
    </source>
</reference>
<feature type="non-terminal residue" evidence="2">
    <location>
        <position position="249"/>
    </location>
</feature>
<reference evidence="2 3" key="2">
    <citation type="submission" date="2016-08" db="EMBL/GenBank/DDBJ databases">
        <title>Pervasive Adenine N6-methylation of Active Genes in Fungi.</title>
        <authorList>
            <consortium name="DOE Joint Genome Institute"/>
            <person name="Mondo S.J."/>
            <person name="Dannebaum R.O."/>
            <person name="Kuo R.C."/>
            <person name="Labutti K."/>
            <person name="Haridas S."/>
            <person name="Kuo A."/>
            <person name="Salamov A."/>
            <person name="Ahrendt S.R."/>
            <person name="Lipzen A."/>
            <person name="Sullivan W."/>
            <person name="Andreopoulos W.B."/>
            <person name="Clum A."/>
            <person name="Lindquist E."/>
            <person name="Daum C."/>
            <person name="Ramamoorthy G.K."/>
            <person name="Gryganskyi A."/>
            <person name="Culley D."/>
            <person name="Magnuson J.K."/>
            <person name="James T.Y."/>
            <person name="O'Malley M.A."/>
            <person name="Stajich J.E."/>
            <person name="Spatafora J.W."/>
            <person name="Visel A."/>
            <person name="Grigoriev I.V."/>
        </authorList>
    </citation>
    <scope>NUCLEOTIDE SEQUENCE [LARGE SCALE GENOMIC DNA]</scope>
    <source>
        <strain evidence="3">finn</strain>
    </source>
</reference>
<sequence>MEDEQIKKKNKYYSSPLQNLDSSESDTIQKKQEKQKISHLRERSSSPTRKKKDKDKKKTEELKPIIVSPPSPRYNNLNHNNTIYNQTFQYSNDYKKNDYISPPQSPVPVLSNDDVNKNHKKKKNKNLTENRKKESKDEKQKQNNVKKGRKNKELINNNVKVTTEKLNDKRNIKKDIKVDNISSSPIDKNYDRKFYCSSPIKCQSQKQSNKINNINTDFCNNEKHWYNSTTNPNRFHEGIFKHKESKKKH</sequence>
<proteinExistence type="predicted"/>
<dbReference type="EMBL" id="MCFH01000008">
    <property type="protein sequence ID" value="ORX55950.1"/>
    <property type="molecule type" value="Genomic_DNA"/>
</dbReference>
<feature type="region of interest" description="Disordered" evidence="1">
    <location>
        <begin position="1"/>
        <end position="80"/>
    </location>
</feature>
<comment type="caution">
    <text evidence="2">The sequence shown here is derived from an EMBL/GenBank/DDBJ whole genome shotgun (WGS) entry which is preliminary data.</text>
</comment>
<dbReference type="AlphaFoldDB" id="A0A1Y1VH20"/>
<gene>
    <name evidence="2" type="ORF">BCR36DRAFT_581111</name>
</gene>
<evidence type="ECO:0000313" key="3">
    <source>
        <dbReference type="Proteomes" id="UP000193719"/>
    </source>
</evidence>
<dbReference type="OrthoDB" id="10614312at2759"/>
<evidence type="ECO:0000256" key="1">
    <source>
        <dbReference type="SAM" id="MobiDB-lite"/>
    </source>
</evidence>
<evidence type="ECO:0000313" key="2">
    <source>
        <dbReference type="EMBL" id="ORX55950.1"/>
    </source>
</evidence>
<name>A0A1Y1VH20_9FUNG</name>
<feature type="compositionally biased region" description="Basic and acidic residues" evidence="1">
    <location>
        <begin position="126"/>
        <end position="141"/>
    </location>
</feature>
<dbReference type="Proteomes" id="UP000193719">
    <property type="component" value="Unassembled WGS sequence"/>
</dbReference>
<feature type="region of interest" description="Disordered" evidence="1">
    <location>
        <begin position="94"/>
        <end position="157"/>
    </location>
</feature>
<accession>A0A1Y1VH20</accession>